<accession>A0AAW4PWY2</accession>
<dbReference type="RefSeq" id="WP_220620409.1">
    <property type="nucleotide sequence ID" value="NZ_RKLR01000015.1"/>
</dbReference>
<gene>
    <name evidence="5" type="ORF">EGH21_21210</name>
</gene>
<evidence type="ECO:0000313" key="5">
    <source>
        <dbReference type="EMBL" id="MBX0325548.1"/>
    </source>
</evidence>
<proteinExistence type="predicted"/>
<reference evidence="5 6" key="1">
    <citation type="submission" date="2021-06" db="EMBL/GenBank/DDBJ databases">
        <title>Halomicroarcula sp. a new haloarchaeum isolated from saline soil.</title>
        <authorList>
            <person name="Duran-Viseras A."/>
            <person name="Sanchez-Porro C."/>
            <person name="Ventosa A."/>
        </authorList>
    </citation>
    <scope>NUCLEOTIDE SEQUENCE [LARGE SCALE GENOMIC DNA]</scope>
    <source>
        <strain evidence="5 6">F13</strain>
    </source>
</reference>
<dbReference type="Pfam" id="PF25162">
    <property type="entry name" value="DUF7827"/>
    <property type="match status" value="1"/>
</dbReference>
<sequence length="967" mass="102696">MSVHPALRSCVLVTWLLVGAFASPAVVGIATAEAGNVNTTAVPDREPSMVSAVEVLETSGDANDSVVADDARFETVVRSDGDREVRVVVSRDDRYQASSDLMATGPSPEFDLGSVPNAAGVWTVYAAENATHAAEPAEGARLERWGEAEARLLVANTSAVSAKRADSYWQSSRRVWRGSDRFLKSDRVAADADAVWTLYELSDGGPIRLGAVTLDENAEVVVDTSRLDGRYVVVSEEGRVLRFDREGRVVERTPVSDEAALRRAAVTVSTQDLTVATENASVATRPTTLKFDSNRAQYTVTVRADGLSTAELGRMVDGSRPVERGDDVAIRVTPERGRVRLNLSGVERGRYVLNIVVTDSTADASVPVVRFGEQDVAAAFTTRVHTTGEGGVVRVPIRLRNADRATVSIGSPAVNYHTTAEVVDTDGDGVVLLTMNAWLAGRSVAANERAYAATDGRVRDVTLHTDPVASPPLDVANYPLALSVRGREKHAGLVAVQNRSVKRPRTLTAPAADYAELDSVEAVRAANDRGPLTSDTTVADGDVAVLELRAPGLVGWLAANPPDDADVTDAFVDGVASSDSFSVQVRERDPAPNEPPARLDLRSTAAADGFRVVTDTRNGTVFLVVDTARAVLRKPNGATRTLGPADDLQTNLTVGRTNGALDGQRTAVADWQIVERRVTVDGPRHVRPASCQRIMGQSTLAPGTSLHLRVHGTDGRTVALPETSVESTGRFDGTANFSDVEPNTTLAVSPHNERGPTATVRVVDRSPAAVRLRNQSAGVSGIHIDAVRLPAGGFVVVYDASGFDVVGVSERLDAGVRRDVRIPLDRRPNESFTAVAVPHADTDGDGRFDGPAVDISFHRSCDVVTASASIGRANASAVRRPDSTTPETGHRPIQSLTVEAPASASDPARRTPNVREAQNNRSADANRPVPTGETPSALHRSRADRLFVLGVVLVVVAGSALLGRRAR</sequence>
<evidence type="ECO:0000259" key="3">
    <source>
        <dbReference type="Pfam" id="PF23951"/>
    </source>
</evidence>
<evidence type="ECO:0000313" key="6">
    <source>
        <dbReference type="Proteomes" id="UP001430377"/>
    </source>
</evidence>
<feature type="region of interest" description="Disordered" evidence="1">
    <location>
        <begin position="874"/>
        <end position="938"/>
    </location>
</feature>
<evidence type="ECO:0000259" key="4">
    <source>
        <dbReference type="Pfam" id="PF25162"/>
    </source>
</evidence>
<evidence type="ECO:0000256" key="1">
    <source>
        <dbReference type="SAM" id="MobiDB-lite"/>
    </source>
</evidence>
<name>A0AAW4PWY2_9EURY</name>
<feature type="transmembrane region" description="Helical" evidence="2">
    <location>
        <begin position="946"/>
        <end position="963"/>
    </location>
</feature>
<keyword evidence="2" id="KW-0812">Transmembrane</keyword>
<organism evidence="5 6">
    <name type="scientific">Haloarcula rubra</name>
    <dbReference type="NCBI Taxonomy" id="2487747"/>
    <lineage>
        <taxon>Archaea</taxon>
        <taxon>Methanobacteriati</taxon>
        <taxon>Methanobacteriota</taxon>
        <taxon>Stenosarchaea group</taxon>
        <taxon>Halobacteria</taxon>
        <taxon>Halobacteriales</taxon>
        <taxon>Haloarculaceae</taxon>
        <taxon>Haloarcula</taxon>
    </lineage>
</organism>
<dbReference type="InterPro" id="IPR055706">
    <property type="entry name" value="Slg1/2_DUF7282"/>
</dbReference>
<comment type="caution">
    <text evidence="5">The sequence shown here is derived from an EMBL/GenBank/DDBJ whole genome shotgun (WGS) entry which is preliminary data.</text>
</comment>
<protein>
    <submittedName>
        <fullName evidence="5">Uncharacterized protein</fullName>
    </submittedName>
</protein>
<dbReference type="InterPro" id="IPR057149">
    <property type="entry name" value="DUF7827"/>
</dbReference>
<feature type="domain" description="DUF7282" evidence="3">
    <location>
        <begin position="768"/>
        <end position="852"/>
    </location>
</feature>
<dbReference type="AlphaFoldDB" id="A0AAW4PWY2"/>
<dbReference type="Pfam" id="PF23951">
    <property type="entry name" value="DUF7282"/>
    <property type="match status" value="1"/>
</dbReference>
<feature type="domain" description="DUF7827" evidence="4">
    <location>
        <begin position="374"/>
        <end position="452"/>
    </location>
</feature>
<keyword evidence="2" id="KW-1133">Transmembrane helix</keyword>
<keyword evidence="2" id="KW-0472">Membrane</keyword>
<dbReference type="EMBL" id="RKLR01000015">
    <property type="protein sequence ID" value="MBX0325548.1"/>
    <property type="molecule type" value="Genomic_DNA"/>
</dbReference>
<dbReference type="Proteomes" id="UP001430377">
    <property type="component" value="Unassembled WGS sequence"/>
</dbReference>
<keyword evidence="6" id="KW-1185">Reference proteome</keyword>
<evidence type="ECO:0000256" key="2">
    <source>
        <dbReference type="SAM" id="Phobius"/>
    </source>
</evidence>